<dbReference type="Proteomes" id="UP000605427">
    <property type="component" value="Unassembled WGS sequence"/>
</dbReference>
<feature type="transmembrane region" description="Helical" evidence="1">
    <location>
        <begin position="135"/>
        <end position="157"/>
    </location>
</feature>
<evidence type="ECO:0008006" key="4">
    <source>
        <dbReference type="Google" id="ProtNLM"/>
    </source>
</evidence>
<comment type="caution">
    <text evidence="2">The sequence shown here is derived from an EMBL/GenBank/DDBJ whole genome shotgun (WGS) entry which is preliminary data.</text>
</comment>
<accession>A0ABQ1ZX74</accession>
<feature type="transmembrane region" description="Helical" evidence="1">
    <location>
        <begin position="20"/>
        <end position="38"/>
    </location>
</feature>
<gene>
    <name evidence="2" type="ORF">GCM10007362_25750</name>
</gene>
<keyword evidence="3" id="KW-1185">Reference proteome</keyword>
<reference evidence="3" key="1">
    <citation type="journal article" date="2019" name="Int. J. Syst. Evol. Microbiol.">
        <title>The Global Catalogue of Microorganisms (GCM) 10K type strain sequencing project: providing services to taxonomists for standard genome sequencing and annotation.</title>
        <authorList>
            <consortium name="The Broad Institute Genomics Platform"/>
            <consortium name="The Broad Institute Genome Sequencing Center for Infectious Disease"/>
            <person name="Wu L."/>
            <person name="Ma J."/>
        </authorList>
    </citation>
    <scope>NUCLEOTIDE SEQUENCE [LARGE SCALE GENOMIC DNA]</scope>
    <source>
        <strain evidence="3">CCM 8702</strain>
    </source>
</reference>
<proteinExistence type="predicted"/>
<protein>
    <recommendedName>
        <fullName evidence="4">ABC transporter permease</fullName>
    </recommendedName>
</protein>
<feature type="transmembrane region" description="Helical" evidence="1">
    <location>
        <begin position="101"/>
        <end position="123"/>
    </location>
</feature>
<sequence length="686" mass="77696">MLRKLGKSLWVEIVLIKRSLFILLFMLSALAILFSIMWQRLDHQDVGGALTATAAIVQIGIFAFLVLGFILSVREKRVSSDEVFQVIHSAPGIKLISKGSLLFILGLFFIVIAWISEVVLLFMQNIDPVFYWKSLLYFVLYYWIPFFLSGLIGLLLGTFMRSRLVYILLVVIGIFIGPLNMLILENVMVVFNWDLTRVLSILNLGQSDIAAAFDPLYGYPLEFSRWMVKLVWLLLLVGVLIVVASWSNNHRFTQKAVISASISWLLASTACIAASFPDQVPVTVMTTENSYIKEEQQATPIAEDIFAMNPEFKITSYEADVSTFRKLKVSATINIELNAPLDRLDFTLYRNFKVTSVQNQTGEKIDFKQEGDHVSVLLKEEYPAGSTEKFQFAYSGISSPYFYANEQAVLLPGYFPWLPVEGKYPVAVMRENGFLRHTPPPARDSVPYTLHYSGPGKTYSNLQQGNGATYTGTSSSGLTLISGMIGETTEKDKKLVYPLALAGGVKAAAPAFVNRFDQMLSRIEEDLDLAVTSKGKDDSILFLPIPLESNKYWETIWHSDHQWIVSVHNGYEGKWVFEQQAASPSAVILSLLRTKETIKKETFLDGFCATYSYWYSKRYSEQPENTLQFLINDYQNSNWSVEVATLENVRNFIDNSSEQEVQRFFGTWLEMLETNTGDYKDLNDML</sequence>
<feature type="transmembrane region" description="Helical" evidence="1">
    <location>
        <begin position="50"/>
        <end position="71"/>
    </location>
</feature>
<name>A0ABQ1ZX74_9BACL</name>
<evidence type="ECO:0000313" key="3">
    <source>
        <dbReference type="Proteomes" id="UP000605427"/>
    </source>
</evidence>
<organism evidence="2 3">
    <name type="scientific">Saccharibacillus endophyticus</name>
    <dbReference type="NCBI Taxonomy" id="2060666"/>
    <lineage>
        <taxon>Bacteria</taxon>
        <taxon>Bacillati</taxon>
        <taxon>Bacillota</taxon>
        <taxon>Bacilli</taxon>
        <taxon>Bacillales</taxon>
        <taxon>Paenibacillaceae</taxon>
        <taxon>Saccharibacillus</taxon>
    </lineage>
</organism>
<keyword evidence="1" id="KW-0812">Transmembrane</keyword>
<evidence type="ECO:0000313" key="2">
    <source>
        <dbReference type="EMBL" id="GGH79245.1"/>
    </source>
</evidence>
<dbReference type="EMBL" id="BMDD01000003">
    <property type="protein sequence ID" value="GGH79245.1"/>
    <property type="molecule type" value="Genomic_DNA"/>
</dbReference>
<keyword evidence="1" id="KW-0472">Membrane</keyword>
<feature type="transmembrane region" description="Helical" evidence="1">
    <location>
        <begin position="256"/>
        <end position="276"/>
    </location>
</feature>
<feature type="transmembrane region" description="Helical" evidence="1">
    <location>
        <begin position="164"/>
        <end position="184"/>
    </location>
</feature>
<dbReference type="RefSeq" id="WP_172243968.1">
    <property type="nucleotide sequence ID" value="NZ_BMDD01000003.1"/>
</dbReference>
<keyword evidence="1" id="KW-1133">Transmembrane helix</keyword>
<feature type="transmembrane region" description="Helical" evidence="1">
    <location>
        <begin position="226"/>
        <end position="244"/>
    </location>
</feature>
<evidence type="ECO:0000256" key="1">
    <source>
        <dbReference type="SAM" id="Phobius"/>
    </source>
</evidence>